<dbReference type="AlphaFoldDB" id="A0A3P3G531"/>
<accession>A0A3P3G531</accession>
<dbReference type="Gene3D" id="3.40.50.2000">
    <property type="entry name" value="Glycogen Phosphorylase B"/>
    <property type="match status" value="2"/>
</dbReference>
<dbReference type="Gene3D" id="3.90.550.10">
    <property type="entry name" value="Spore Coat Polysaccharide Biosynthesis Protein SpsA, Chain A"/>
    <property type="match status" value="1"/>
</dbReference>
<dbReference type="InterPro" id="IPR029044">
    <property type="entry name" value="Nucleotide-diphossugar_trans"/>
</dbReference>
<dbReference type="RefSeq" id="WP_124996370.1">
    <property type="nucleotide sequence ID" value="NZ_RQXT01000004.1"/>
</dbReference>
<feature type="domain" description="Glycosyltransferase 2-like" evidence="1">
    <location>
        <begin position="438"/>
        <end position="604"/>
    </location>
</feature>
<reference evidence="2 3" key="1">
    <citation type="submission" date="2018-11" db="EMBL/GenBank/DDBJ databases">
        <title>the genome of Mesorhizobium tamadayense DSM 28320.</title>
        <authorList>
            <person name="Gao J."/>
        </authorList>
    </citation>
    <scope>NUCLEOTIDE SEQUENCE [LARGE SCALE GENOMIC DNA]</scope>
    <source>
        <strain evidence="2 3">DSM 28320</strain>
    </source>
</reference>
<comment type="caution">
    <text evidence="2">The sequence shown here is derived from an EMBL/GenBank/DDBJ whole genome shotgun (WGS) entry which is preliminary data.</text>
</comment>
<dbReference type="PANTHER" id="PTHR22916">
    <property type="entry name" value="GLYCOSYLTRANSFERASE"/>
    <property type="match status" value="1"/>
</dbReference>
<dbReference type="PANTHER" id="PTHR22916:SF3">
    <property type="entry name" value="UDP-GLCNAC:BETAGAL BETA-1,3-N-ACETYLGLUCOSAMINYLTRANSFERASE-LIKE PROTEIN 1"/>
    <property type="match status" value="1"/>
</dbReference>
<keyword evidence="2" id="KW-0808">Transferase</keyword>
<evidence type="ECO:0000259" key="1">
    <source>
        <dbReference type="Pfam" id="PF00535"/>
    </source>
</evidence>
<evidence type="ECO:0000313" key="3">
    <source>
        <dbReference type="Proteomes" id="UP000273786"/>
    </source>
</evidence>
<evidence type="ECO:0000313" key="2">
    <source>
        <dbReference type="EMBL" id="RRI05961.1"/>
    </source>
</evidence>
<dbReference type="InterPro" id="IPR001173">
    <property type="entry name" value="Glyco_trans_2-like"/>
</dbReference>
<dbReference type="Pfam" id="PF00535">
    <property type="entry name" value="Glycos_transf_2"/>
    <property type="match status" value="1"/>
</dbReference>
<proteinExistence type="predicted"/>
<dbReference type="CDD" id="cd00761">
    <property type="entry name" value="Glyco_tranf_GTA_type"/>
    <property type="match status" value="1"/>
</dbReference>
<dbReference type="Pfam" id="PF19717">
    <property type="entry name" value="DUF6212"/>
    <property type="match status" value="2"/>
</dbReference>
<name>A0A3P3G531_9HYPH</name>
<gene>
    <name evidence="2" type="ORF">EH240_05365</name>
</gene>
<dbReference type="EMBL" id="RQXT01000004">
    <property type="protein sequence ID" value="RRI05961.1"/>
    <property type="molecule type" value="Genomic_DNA"/>
</dbReference>
<dbReference type="OrthoDB" id="9801954at2"/>
<dbReference type="InterPro" id="IPR046184">
    <property type="entry name" value="DUF6212"/>
</dbReference>
<keyword evidence="3" id="KW-1185">Reference proteome</keyword>
<sequence length="1102" mass="121763">MNVGSKTGAISAAKRQSGHKPRRVCVVSEVEFGSTVTADPGSATYALAQHLAKIGDTVTLLWVPSPLGSQPDVQEIDRLAKWSFDNFLVRLELLPPSPELLRGLDSSDKNSVAVYHYLKQNPFDVVYFALEGGLAHFPTVAKRTGVFADPPILVVLAHEPLMWDLEANARAIERKEQMTVAHMERTSAETCDHLVVTGQSLLDWMTKAGWRVPASYHIATPLEPEEWRSNFAVDHDRPRERPAGEVVHFSGTETRSGLTLFCDALDRLTESGVTDVAVTIIGAFGHVLGEHSGGMIVRRARQWPFKLKLLPIRDEPEIFRYLRQSHALVAITHSAAQLPLDVVTCLDEEIPFIATDVGSIRGLLQPKSAETVMMQASPSAIAAKIASVLEGPSFGPAKPLHDREAREKVWSKLHVKLCRHPAKAAGPSRSRSRPPLVSIITAHYNRARLLPQAIASVRRQDYPNIELIVVDDGSTDPDAIRLLNEIEPEFEQRGWRIIRQKNGFLGKARNNGIRNAKGSLILFLDDDNALFPNAVSTLVAGMQKSGADICTTFAKWLNEPFVPPDTKSGYMLYFPVGGPPDIALITNPYGDANAMFRREVFDKIGYLNEERGFSASDWEFFLRADLAGLEIVTVPEPLYWYRSSPTGMNRNAEWLRNRRPIINVFRKHKFAHTDMFVQLGISSNTADHEKDLNLWNLELRVKDERYLRLSAASPNSADAMQLLAEIAAREGRADTAISLLAHAGRSDFTLGVVEMLNAATEETVPELHSSFYSERYLPVEVLRRAHVGSHPDADADLLSYVEQSPDQLFVQAAGSTVSMALLKGVCPAGTISASCWVYLDEALTGPAQFQIAIVDAENQTFEKLARLLEDDGGNGWADVSRPHEPREIATGLKSPVPGRRDLLLAVRCGGNRPDARVLGGFSSIQVRNVVSTGGKHPRLNAPQERQRMRRLTGEEMKRAALVTIYPSELPALLVAGDNGGIFLRPSAHGPVVASLNSTFPAFARSVVATVEIAHEEASPFEFAMALGRPEDSLTWKKDSPVGALAFSGWTRVSKPFELHDLKVSVREVDRKWLTIYLAIKLPRGSKPMPSNAFWRKLLLVWD</sequence>
<dbReference type="Proteomes" id="UP000273786">
    <property type="component" value="Unassembled WGS sequence"/>
</dbReference>
<dbReference type="SUPFAM" id="SSF53448">
    <property type="entry name" value="Nucleotide-diphospho-sugar transferases"/>
    <property type="match status" value="1"/>
</dbReference>
<protein>
    <submittedName>
        <fullName evidence="2">Glycosyltransferase</fullName>
    </submittedName>
</protein>
<organism evidence="2 3">
    <name type="scientific">Mesorhizobium tamadayense</name>
    <dbReference type="NCBI Taxonomy" id="425306"/>
    <lineage>
        <taxon>Bacteria</taxon>
        <taxon>Pseudomonadati</taxon>
        <taxon>Pseudomonadota</taxon>
        <taxon>Alphaproteobacteria</taxon>
        <taxon>Hyphomicrobiales</taxon>
        <taxon>Phyllobacteriaceae</taxon>
        <taxon>Mesorhizobium</taxon>
    </lineage>
</organism>
<dbReference type="GO" id="GO:0016758">
    <property type="term" value="F:hexosyltransferase activity"/>
    <property type="evidence" value="ECO:0007669"/>
    <property type="project" value="UniProtKB-ARBA"/>
</dbReference>